<dbReference type="PANTHER" id="PTHR30435">
    <property type="entry name" value="FLAGELLAR PROTEIN"/>
    <property type="match status" value="1"/>
</dbReference>
<gene>
    <name evidence="9" type="ORF">M976_01940</name>
</gene>
<proteinExistence type="inferred from homology"/>
<dbReference type="NCBIfam" id="TIGR01395">
    <property type="entry name" value="FlgC"/>
    <property type="match status" value="1"/>
</dbReference>
<comment type="subunit">
    <text evidence="5 6">The basal body constitutes a major portion of the flagellar organelle and consists of four rings (L,P,S, and M) mounted on a central rod. The rod consists of about 26 subunits of FlgG in the distal portion, and FlgB, FlgC and FlgF are thought to build up the proximal portion of the rod with about 6 subunits each.</text>
</comment>
<evidence type="ECO:0000313" key="10">
    <source>
        <dbReference type="Proteomes" id="UP000078407"/>
    </source>
</evidence>
<evidence type="ECO:0000256" key="4">
    <source>
        <dbReference type="ARBA" id="ARBA00023143"/>
    </source>
</evidence>
<evidence type="ECO:0000256" key="6">
    <source>
        <dbReference type="RuleBase" id="RU362062"/>
    </source>
</evidence>
<keyword evidence="9" id="KW-0282">Flagellum</keyword>
<feature type="domain" description="Flagellar basal-body/hook protein C-terminal" evidence="8">
    <location>
        <begin position="95"/>
        <end position="139"/>
    </location>
</feature>
<dbReference type="InterPro" id="IPR019776">
    <property type="entry name" value="Flagellar_basal_body_rod_CS"/>
</dbReference>
<dbReference type="Proteomes" id="UP000078407">
    <property type="component" value="Unassembled WGS sequence"/>
</dbReference>
<keyword evidence="4 6" id="KW-0975">Bacterial flagellum</keyword>
<dbReference type="InterPro" id="IPR001444">
    <property type="entry name" value="Flag_bb_rod_N"/>
</dbReference>
<dbReference type="Pfam" id="PF06429">
    <property type="entry name" value="Flg_bbr_C"/>
    <property type="match status" value="1"/>
</dbReference>
<dbReference type="InterPro" id="IPR006299">
    <property type="entry name" value="FlgC"/>
</dbReference>
<dbReference type="PANTHER" id="PTHR30435:SF29">
    <property type="entry name" value="FLAGELLAR BASAL-BODY ROD PROTEIN FLGC"/>
    <property type="match status" value="1"/>
</dbReference>
<name>A0ABX2W955_9ENTR</name>
<sequence>MSFGKIYDIAGTAINANSLRLNTISSNLANADSISGSEAEAYRALKPVFSTIYNDPTLSATERAASAGVAVQGIVQTDQPVQKRHEPDNPLADAEGYVYYSNVNVVEEMADMLSASRNYEANVEILNQAKSMQQSLLRMGDRV</sequence>
<evidence type="ECO:0000256" key="3">
    <source>
        <dbReference type="ARBA" id="ARBA00017941"/>
    </source>
</evidence>
<keyword evidence="10" id="KW-1185">Reference proteome</keyword>
<evidence type="ECO:0000256" key="2">
    <source>
        <dbReference type="ARBA" id="ARBA00009677"/>
    </source>
</evidence>
<dbReference type="EMBL" id="LXEQ01000033">
    <property type="protein sequence ID" value="OAT28101.1"/>
    <property type="molecule type" value="Genomic_DNA"/>
</dbReference>
<comment type="caution">
    <text evidence="9">The sequence shown here is derived from an EMBL/GenBank/DDBJ whole genome shotgun (WGS) entry which is preliminary data.</text>
</comment>
<keyword evidence="9" id="KW-0969">Cilium</keyword>
<dbReference type="PROSITE" id="PS00588">
    <property type="entry name" value="FLAGELLA_BB_ROD"/>
    <property type="match status" value="1"/>
</dbReference>
<organism evidence="9 10">
    <name type="scientific">Buttiauxella ferragutiae ATCC 51602</name>
    <dbReference type="NCBI Taxonomy" id="1354252"/>
    <lineage>
        <taxon>Bacteria</taxon>
        <taxon>Pseudomonadati</taxon>
        <taxon>Pseudomonadota</taxon>
        <taxon>Gammaproteobacteria</taxon>
        <taxon>Enterobacterales</taxon>
        <taxon>Enterobacteriaceae</taxon>
        <taxon>Buttiauxella</taxon>
    </lineage>
</organism>
<keyword evidence="9" id="KW-0966">Cell projection</keyword>
<feature type="domain" description="Flagellar basal body rod protein N-terminal" evidence="7">
    <location>
        <begin position="9"/>
        <end position="32"/>
    </location>
</feature>
<protein>
    <recommendedName>
        <fullName evidence="3 6">Flagellar basal-body rod protein FlgC</fullName>
    </recommendedName>
</protein>
<reference evidence="9 10" key="1">
    <citation type="submission" date="2016-04" db="EMBL/GenBank/DDBJ databases">
        <title>ATOL: Assembling a taxonomically balanced genome-scale reconstruction of the evolutionary history of the Enterobacteriaceae.</title>
        <authorList>
            <person name="Plunkett G.III."/>
            <person name="Neeno-Eckwall E.C."/>
            <person name="Glasner J.D."/>
            <person name="Perna N.T."/>
        </authorList>
    </citation>
    <scope>NUCLEOTIDE SEQUENCE [LARGE SCALE GENOMIC DNA]</scope>
    <source>
        <strain evidence="9 10">ATCC 51602</strain>
    </source>
</reference>
<evidence type="ECO:0000259" key="8">
    <source>
        <dbReference type="Pfam" id="PF06429"/>
    </source>
</evidence>
<evidence type="ECO:0000256" key="5">
    <source>
        <dbReference type="ARBA" id="ARBA00025933"/>
    </source>
</evidence>
<comment type="similarity">
    <text evidence="2">Belongs to the flagella basal body rod proteins family.</text>
</comment>
<dbReference type="Pfam" id="PF00460">
    <property type="entry name" value="Flg_bb_rod"/>
    <property type="match status" value="1"/>
</dbReference>
<evidence type="ECO:0000259" key="7">
    <source>
        <dbReference type="Pfam" id="PF00460"/>
    </source>
</evidence>
<dbReference type="InterPro" id="IPR010930">
    <property type="entry name" value="Flg_bb/hook_C_dom"/>
</dbReference>
<dbReference type="RefSeq" id="WP_064544159.1">
    <property type="nucleotide sequence ID" value="NZ_LXEQ01000033.1"/>
</dbReference>
<accession>A0ABX2W955</accession>
<evidence type="ECO:0000256" key="1">
    <source>
        <dbReference type="ARBA" id="ARBA00004117"/>
    </source>
</evidence>
<comment type="subcellular location">
    <subcellularLocation>
        <location evidence="1 6">Bacterial flagellum basal body</location>
    </subcellularLocation>
</comment>
<evidence type="ECO:0000313" key="9">
    <source>
        <dbReference type="EMBL" id="OAT28101.1"/>
    </source>
</evidence>